<feature type="chain" id="PRO_5045124491" evidence="2">
    <location>
        <begin position="24"/>
        <end position="123"/>
    </location>
</feature>
<evidence type="ECO:0000313" key="3">
    <source>
        <dbReference type="EMBL" id="KAK8033570.1"/>
    </source>
</evidence>
<evidence type="ECO:0000256" key="2">
    <source>
        <dbReference type="SAM" id="SignalP"/>
    </source>
</evidence>
<feature type="region of interest" description="Disordered" evidence="1">
    <location>
        <begin position="29"/>
        <end position="96"/>
    </location>
</feature>
<keyword evidence="4" id="KW-1185">Reference proteome</keyword>
<feature type="signal peptide" evidence="2">
    <location>
        <begin position="1"/>
        <end position="23"/>
    </location>
</feature>
<accession>A0ABR1SGW1</accession>
<feature type="compositionally biased region" description="Low complexity" evidence="1">
    <location>
        <begin position="51"/>
        <end position="78"/>
    </location>
</feature>
<protein>
    <submittedName>
        <fullName evidence="3">Uncharacterized protein</fullName>
    </submittedName>
</protein>
<organism evidence="3 4">
    <name type="scientific">Apiospora marii</name>
    <dbReference type="NCBI Taxonomy" id="335849"/>
    <lineage>
        <taxon>Eukaryota</taxon>
        <taxon>Fungi</taxon>
        <taxon>Dikarya</taxon>
        <taxon>Ascomycota</taxon>
        <taxon>Pezizomycotina</taxon>
        <taxon>Sordariomycetes</taxon>
        <taxon>Xylariomycetidae</taxon>
        <taxon>Amphisphaeriales</taxon>
        <taxon>Apiosporaceae</taxon>
        <taxon>Apiospora</taxon>
    </lineage>
</organism>
<dbReference type="EMBL" id="JAQQWI010000006">
    <property type="protein sequence ID" value="KAK8033570.1"/>
    <property type="molecule type" value="Genomic_DNA"/>
</dbReference>
<evidence type="ECO:0000313" key="4">
    <source>
        <dbReference type="Proteomes" id="UP001396898"/>
    </source>
</evidence>
<comment type="caution">
    <text evidence="3">The sequence shown here is derived from an EMBL/GenBank/DDBJ whole genome shotgun (WGS) entry which is preliminary data.</text>
</comment>
<feature type="compositionally biased region" description="Polar residues" evidence="1">
    <location>
        <begin position="86"/>
        <end position="96"/>
    </location>
</feature>
<proteinExistence type="predicted"/>
<reference evidence="3 4" key="1">
    <citation type="submission" date="2023-01" db="EMBL/GenBank/DDBJ databases">
        <title>Analysis of 21 Apiospora genomes using comparative genomics revels a genus with tremendous synthesis potential of carbohydrate active enzymes and secondary metabolites.</title>
        <authorList>
            <person name="Sorensen T."/>
        </authorList>
    </citation>
    <scope>NUCLEOTIDE SEQUENCE [LARGE SCALE GENOMIC DNA]</scope>
    <source>
        <strain evidence="3 4">CBS 20057</strain>
    </source>
</reference>
<dbReference type="Proteomes" id="UP001396898">
    <property type="component" value="Unassembled WGS sequence"/>
</dbReference>
<name>A0ABR1SGW1_9PEZI</name>
<keyword evidence="2" id="KW-0732">Signal</keyword>
<gene>
    <name evidence="3" type="ORF">PG991_002968</name>
</gene>
<sequence>MHLTSYLSWALAVFAIYPTAILCTPDEAKATTTTSDITEGKSGKATATSEEGTSSPQTPGPTTSTGSSSNSTEAATTTEDPRPVTTAIQVTPTTSVPDLVNGASGKEVELIGSLLGLAVAFII</sequence>
<evidence type="ECO:0000256" key="1">
    <source>
        <dbReference type="SAM" id="MobiDB-lite"/>
    </source>
</evidence>